<evidence type="ECO:0008006" key="5">
    <source>
        <dbReference type="Google" id="ProtNLM"/>
    </source>
</evidence>
<sequence length="193" mass="22365">MTEICFVRHGQTDWNIKKKIQGTTQTVLNERGILEARLCAIHLQAKKWDRVITSPLLRAVQTAEIINEQLRNLPITYDDCWIERDYGIATGWTYEKMISAYQAGEIHDIEENEHISKRVQLGLEKLLTLYRNERIIVISHGVTIVAALNIGLAHPLPFEKIHLQNGSLNVMKHKNNKWKVESYNELFHMNAHC</sequence>
<dbReference type="SUPFAM" id="SSF53254">
    <property type="entry name" value="Phosphoglycerate mutase-like"/>
    <property type="match status" value="1"/>
</dbReference>
<evidence type="ECO:0000313" key="3">
    <source>
        <dbReference type="EMBL" id="OEH92453.1"/>
    </source>
</evidence>
<reference evidence="3 4" key="1">
    <citation type="submission" date="2016-08" db="EMBL/GenBank/DDBJ databases">
        <title>Genome of Bacillus solimangrovi GH2-4.</title>
        <authorList>
            <person name="Lim S."/>
            <person name="Kim B.-C."/>
        </authorList>
    </citation>
    <scope>NUCLEOTIDE SEQUENCE [LARGE SCALE GENOMIC DNA]</scope>
    <source>
        <strain evidence="3 4">GH2-4</strain>
    </source>
</reference>
<dbReference type="Gene3D" id="3.40.50.1240">
    <property type="entry name" value="Phosphoglycerate mutase-like"/>
    <property type="match status" value="1"/>
</dbReference>
<dbReference type="InterPro" id="IPR050275">
    <property type="entry name" value="PGM_Phosphatase"/>
</dbReference>
<evidence type="ECO:0000256" key="2">
    <source>
        <dbReference type="PIRSR" id="PIRSR613078-2"/>
    </source>
</evidence>
<evidence type="ECO:0000313" key="4">
    <source>
        <dbReference type="Proteomes" id="UP000095209"/>
    </source>
</evidence>
<dbReference type="Pfam" id="PF00300">
    <property type="entry name" value="His_Phos_1"/>
    <property type="match status" value="1"/>
</dbReference>
<evidence type="ECO:0000256" key="1">
    <source>
        <dbReference type="PIRSR" id="PIRSR613078-1"/>
    </source>
</evidence>
<dbReference type="OrthoDB" id="9782128at2"/>
<protein>
    <recommendedName>
        <fullName evidence="5">Phosphatase</fullName>
    </recommendedName>
</protein>
<feature type="binding site" evidence="2">
    <location>
        <begin position="83"/>
        <end position="86"/>
    </location>
    <ligand>
        <name>substrate</name>
    </ligand>
</feature>
<dbReference type="SMART" id="SM00855">
    <property type="entry name" value="PGAM"/>
    <property type="match status" value="1"/>
</dbReference>
<proteinExistence type="predicted"/>
<dbReference type="CDD" id="cd07067">
    <property type="entry name" value="HP_PGM_like"/>
    <property type="match status" value="1"/>
</dbReference>
<feature type="active site" description="Proton donor/acceptor" evidence="1">
    <location>
        <position position="83"/>
    </location>
</feature>
<dbReference type="Proteomes" id="UP000095209">
    <property type="component" value="Unassembled WGS sequence"/>
</dbReference>
<comment type="caution">
    <text evidence="3">The sequence shown here is derived from an EMBL/GenBank/DDBJ whole genome shotgun (WGS) entry which is preliminary data.</text>
</comment>
<feature type="active site" description="Tele-phosphohistidine intermediate" evidence="1">
    <location>
        <position position="9"/>
    </location>
</feature>
<dbReference type="EMBL" id="MJEH01000028">
    <property type="protein sequence ID" value="OEH92453.1"/>
    <property type="molecule type" value="Genomic_DNA"/>
</dbReference>
<dbReference type="GO" id="GO:0016791">
    <property type="term" value="F:phosphatase activity"/>
    <property type="evidence" value="ECO:0007669"/>
    <property type="project" value="TreeGrafter"/>
</dbReference>
<organism evidence="3 4">
    <name type="scientific">Bacillus solimangrovi</name>
    <dbReference type="NCBI Taxonomy" id="1305675"/>
    <lineage>
        <taxon>Bacteria</taxon>
        <taxon>Bacillati</taxon>
        <taxon>Bacillota</taxon>
        <taxon>Bacilli</taxon>
        <taxon>Bacillales</taxon>
        <taxon>Bacillaceae</taxon>
        <taxon>Bacillus</taxon>
    </lineage>
</organism>
<dbReference type="InterPro" id="IPR029033">
    <property type="entry name" value="His_PPase_superfam"/>
</dbReference>
<feature type="binding site" evidence="2">
    <location>
        <begin position="8"/>
        <end position="15"/>
    </location>
    <ligand>
        <name>substrate</name>
    </ligand>
</feature>
<dbReference type="GO" id="GO:0005737">
    <property type="term" value="C:cytoplasm"/>
    <property type="evidence" value="ECO:0007669"/>
    <property type="project" value="TreeGrafter"/>
</dbReference>
<feature type="binding site" evidence="2">
    <location>
        <position position="58"/>
    </location>
    <ligand>
        <name>substrate</name>
    </ligand>
</feature>
<accession>A0A1E5LEF3</accession>
<dbReference type="PANTHER" id="PTHR48100:SF59">
    <property type="entry name" value="ADENOSYLCOBALAMIN_ALPHA-RIBAZOLE PHOSPHATASE"/>
    <property type="match status" value="1"/>
</dbReference>
<keyword evidence="4" id="KW-1185">Reference proteome</keyword>
<dbReference type="AlphaFoldDB" id="A0A1E5LEF3"/>
<name>A0A1E5LEF3_9BACI</name>
<dbReference type="PANTHER" id="PTHR48100">
    <property type="entry name" value="BROAD-SPECIFICITY PHOSPHATASE YOR283W-RELATED"/>
    <property type="match status" value="1"/>
</dbReference>
<gene>
    <name evidence="3" type="ORF">BFG57_15850</name>
</gene>
<dbReference type="InterPro" id="IPR013078">
    <property type="entry name" value="His_Pase_superF_clade-1"/>
</dbReference>
<dbReference type="RefSeq" id="WP_069717530.1">
    <property type="nucleotide sequence ID" value="NZ_MJEH01000028.1"/>
</dbReference>
<dbReference type="STRING" id="1305675.BFG57_15850"/>